<proteinExistence type="predicted"/>
<evidence type="ECO:0000256" key="1">
    <source>
        <dbReference type="SAM" id="SignalP"/>
    </source>
</evidence>
<dbReference type="Pfam" id="PF11937">
    <property type="entry name" value="DUF3455"/>
    <property type="match status" value="1"/>
</dbReference>
<keyword evidence="3" id="KW-1185">Reference proteome</keyword>
<dbReference type="AlphaFoldDB" id="A0A6G1GQM2"/>
<feature type="signal peptide" evidence="1">
    <location>
        <begin position="1"/>
        <end position="20"/>
    </location>
</feature>
<dbReference type="PANTHER" id="PTHR35567">
    <property type="entry name" value="MALATE DEHYDROGENASE (AFU_ORTHOLOGUE AFUA_2G13800)"/>
    <property type="match status" value="1"/>
</dbReference>
<protein>
    <recommendedName>
        <fullName evidence="4">Malate dehydrogenase</fullName>
    </recommendedName>
</protein>
<keyword evidence="1" id="KW-0732">Signal</keyword>
<feature type="chain" id="PRO_5026198212" description="Malate dehydrogenase" evidence="1">
    <location>
        <begin position="21"/>
        <end position="235"/>
    </location>
</feature>
<gene>
    <name evidence="2" type="ORF">K402DRAFT_338646</name>
</gene>
<dbReference type="Proteomes" id="UP000800041">
    <property type="component" value="Unassembled WGS sequence"/>
</dbReference>
<dbReference type="PANTHER" id="PTHR35567:SF1">
    <property type="entry name" value="CONSERVED FUNGAL PROTEIN (AFU_ORTHOLOGUE AFUA_1G14230)"/>
    <property type="match status" value="1"/>
</dbReference>
<dbReference type="EMBL" id="ML977176">
    <property type="protein sequence ID" value="KAF1983253.1"/>
    <property type="molecule type" value="Genomic_DNA"/>
</dbReference>
<evidence type="ECO:0008006" key="4">
    <source>
        <dbReference type="Google" id="ProtNLM"/>
    </source>
</evidence>
<name>A0A6G1GQM2_9PEZI</name>
<dbReference type="OrthoDB" id="1859733at2759"/>
<sequence>MHFPTLTWTLLPSLLPFATGSPLDSSRRATVDISTISLPTSSLPTPADSLTLKYVLLGVGTQNYTCASSTSTTIPVANGALADLFDFSPFLAGPTPLVTSNMQTVPPLALSLSHTYPQMFDNLRLKKIGRHFFAAGGVPTFDLTGVSPRGTKISGKKIAGTPAPAGACSGTEGEGAVDWLYLTDAGLGGATTSANLKGGAVYRVETAGGKAPATCEGQGADVVVPYTTEYWIYGS</sequence>
<dbReference type="InterPro" id="IPR021851">
    <property type="entry name" value="DUF3455"/>
</dbReference>
<evidence type="ECO:0000313" key="2">
    <source>
        <dbReference type="EMBL" id="KAF1983253.1"/>
    </source>
</evidence>
<reference evidence="2" key="1">
    <citation type="journal article" date="2020" name="Stud. Mycol.">
        <title>101 Dothideomycetes genomes: a test case for predicting lifestyles and emergence of pathogens.</title>
        <authorList>
            <person name="Haridas S."/>
            <person name="Albert R."/>
            <person name="Binder M."/>
            <person name="Bloem J."/>
            <person name="Labutti K."/>
            <person name="Salamov A."/>
            <person name="Andreopoulos B."/>
            <person name="Baker S."/>
            <person name="Barry K."/>
            <person name="Bills G."/>
            <person name="Bluhm B."/>
            <person name="Cannon C."/>
            <person name="Castanera R."/>
            <person name="Culley D."/>
            <person name="Daum C."/>
            <person name="Ezra D."/>
            <person name="Gonzalez J."/>
            <person name="Henrissat B."/>
            <person name="Kuo A."/>
            <person name="Liang C."/>
            <person name="Lipzen A."/>
            <person name="Lutzoni F."/>
            <person name="Magnuson J."/>
            <person name="Mondo S."/>
            <person name="Nolan M."/>
            <person name="Ohm R."/>
            <person name="Pangilinan J."/>
            <person name="Park H.-J."/>
            <person name="Ramirez L."/>
            <person name="Alfaro M."/>
            <person name="Sun H."/>
            <person name="Tritt A."/>
            <person name="Yoshinaga Y."/>
            <person name="Zwiers L.-H."/>
            <person name="Turgeon B."/>
            <person name="Goodwin S."/>
            <person name="Spatafora J."/>
            <person name="Crous P."/>
            <person name="Grigoriev I."/>
        </authorList>
    </citation>
    <scope>NUCLEOTIDE SEQUENCE</scope>
    <source>
        <strain evidence="2">CBS 113979</strain>
    </source>
</reference>
<evidence type="ECO:0000313" key="3">
    <source>
        <dbReference type="Proteomes" id="UP000800041"/>
    </source>
</evidence>
<accession>A0A6G1GQM2</accession>
<organism evidence="2 3">
    <name type="scientific">Aulographum hederae CBS 113979</name>
    <dbReference type="NCBI Taxonomy" id="1176131"/>
    <lineage>
        <taxon>Eukaryota</taxon>
        <taxon>Fungi</taxon>
        <taxon>Dikarya</taxon>
        <taxon>Ascomycota</taxon>
        <taxon>Pezizomycotina</taxon>
        <taxon>Dothideomycetes</taxon>
        <taxon>Pleosporomycetidae</taxon>
        <taxon>Aulographales</taxon>
        <taxon>Aulographaceae</taxon>
    </lineage>
</organism>